<gene>
    <name evidence="2" type="ORF">CBR_g12088</name>
</gene>
<dbReference type="EMBL" id="BFEA01000166">
    <property type="protein sequence ID" value="GBG72517.1"/>
    <property type="molecule type" value="Genomic_DNA"/>
</dbReference>
<dbReference type="Proteomes" id="UP000265515">
    <property type="component" value="Unassembled WGS sequence"/>
</dbReference>
<proteinExistence type="predicted"/>
<dbReference type="Gramene" id="GBG72517">
    <property type="protein sequence ID" value="GBG72517"/>
    <property type="gene ID" value="CBR_g12088"/>
</dbReference>
<dbReference type="InterPro" id="IPR043502">
    <property type="entry name" value="DNA/RNA_pol_sf"/>
</dbReference>
<dbReference type="Gene3D" id="3.30.70.270">
    <property type="match status" value="1"/>
</dbReference>
<reference evidence="2 3" key="1">
    <citation type="journal article" date="2018" name="Cell">
        <title>The Chara Genome: Secondary Complexity and Implications for Plant Terrestrialization.</title>
        <authorList>
            <person name="Nishiyama T."/>
            <person name="Sakayama H."/>
            <person name="Vries J.D."/>
            <person name="Buschmann H."/>
            <person name="Saint-Marcoux D."/>
            <person name="Ullrich K.K."/>
            <person name="Haas F.B."/>
            <person name="Vanderstraeten L."/>
            <person name="Becker D."/>
            <person name="Lang D."/>
            <person name="Vosolsobe S."/>
            <person name="Rombauts S."/>
            <person name="Wilhelmsson P.K.I."/>
            <person name="Janitza P."/>
            <person name="Kern R."/>
            <person name="Heyl A."/>
            <person name="Rumpler F."/>
            <person name="Villalobos L.I.A.C."/>
            <person name="Clay J.M."/>
            <person name="Skokan R."/>
            <person name="Toyoda A."/>
            <person name="Suzuki Y."/>
            <person name="Kagoshima H."/>
            <person name="Schijlen E."/>
            <person name="Tajeshwar N."/>
            <person name="Catarino B."/>
            <person name="Hetherington A.J."/>
            <person name="Saltykova A."/>
            <person name="Bonnot C."/>
            <person name="Breuninger H."/>
            <person name="Symeonidi A."/>
            <person name="Radhakrishnan G.V."/>
            <person name="Van Nieuwerburgh F."/>
            <person name="Deforce D."/>
            <person name="Chang C."/>
            <person name="Karol K.G."/>
            <person name="Hedrich R."/>
            <person name="Ulvskov P."/>
            <person name="Glockner G."/>
            <person name="Delwiche C.F."/>
            <person name="Petrasek J."/>
            <person name="Van de Peer Y."/>
            <person name="Friml J."/>
            <person name="Beilby M."/>
            <person name="Dolan L."/>
            <person name="Kohara Y."/>
            <person name="Sugano S."/>
            <person name="Fujiyama A."/>
            <person name="Delaux P.-M."/>
            <person name="Quint M."/>
            <person name="TheiBen G."/>
            <person name="Hagemann M."/>
            <person name="Harholt J."/>
            <person name="Dunand C."/>
            <person name="Zachgo S."/>
            <person name="Langdale J."/>
            <person name="Maumus F."/>
            <person name="Straeten D.V.D."/>
            <person name="Gould S.B."/>
            <person name="Rensing S.A."/>
        </authorList>
    </citation>
    <scope>NUCLEOTIDE SEQUENCE [LARGE SCALE GENOMIC DNA]</scope>
    <source>
        <strain evidence="2 3">S276</strain>
    </source>
</reference>
<dbReference type="InterPro" id="IPR021109">
    <property type="entry name" value="Peptidase_aspartic_dom_sf"/>
</dbReference>
<keyword evidence="3" id="KW-1185">Reference proteome</keyword>
<dbReference type="Gene3D" id="2.40.70.10">
    <property type="entry name" value="Acid Proteases"/>
    <property type="match status" value="1"/>
</dbReference>
<dbReference type="Gene3D" id="3.10.10.10">
    <property type="entry name" value="HIV Type 1 Reverse Transcriptase, subunit A, domain 1"/>
    <property type="match status" value="1"/>
</dbReference>
<dbReference type="InterPro" id="IPR043128">
    <property type="entry name" value="Rev_trsase/Diguanyl_cyclase"/>
</dbReference>
<dbReference type="SUPFAM" id="SSF56672">
    <property type="entry name" value="DNA/RNA polymerases"/>
    <property type="match status" value="1"/>
</dbReference>
<sequence length="703" mass="77754">MVQSHEDATRTLNARLLDLEQAVPGPTVGASSSAPSSRQLEDRVDHVVAMLGDISTFAATTTTISSQLHTLKTEVQQLQMTNGDGNPKMYKMPTFNLERFDDYTQQDPVLWWEAFTTQLRILPVAKHAYIGALFLNSQGGCQTWLSHLATSHGVDVPDLKDVITWEELIRLWKKRFIVDDAPTLAINRLFTMTVSMGQVWLDQGGVQGLRPLWQLLLVQQHQAQDLLVPRSGQGGCVTPPQLGKLSSTEGEATPPSTPPDSTALLAASCTSGEDANVASPRYTYEDYIVHLVPPLDQPLHVQQSTACTVSSLSATDSAASPQSIAGDLTSWSRLEELDPLTFTDFQWMPVPSTGQLPKPHCNVLMAQLRDYLHTAVPAPLMDAGAEVVDLLAYIAKIDREFKTQRYDDIDTPLLYVRIQIGEATCSALIDCGTSRNYISQDFMVRAGPGPRVLRKSQPTQVTLADGHTHKSIDRCIDAVPEYFAPHASEAVSFDILDTKFDMILGMSWLRSKDHPVNFFNRTVHVRDQNGVLVPCTVPLPHPSISCHVVSAASMRASIIRDNIEEMGVCFLHALPPRDASSTDSPSDPRITEFLDAYSDVFEGPHGEVPDRPIRHEIILEDGAVPPRGCIYRMSEEELSVLRAQLDDLLEKGWIRPSSSPYGAPVLFVRKKNKDLRLCIDYCKLNAQTIRNAGPLPRIDDLLE</sequence>
<protein>
    <recommendedName>
        <fullName evidence="4">Reverse transcriptase/retrotransposon-derived protein RNase H-like domain-containing protein</fullName>
    </recommendedName>
</protein>
<name>A0A388KR53_CHABU</name>
<comment type="caution">
    <text evidence="2">The sequence shown here is derived from an EMBL/GenBank/DDBJ whole genome shotgun (WGS) entry which is preliminary data.</text>
</comment>
<evidence type="ECO:0008006" key="4">
    <source>
        <dbReference type="Google" id="ProtNLM"/>
    </source>
</evidence>
<accession>A0A388KR53</accession>
<feature type="region of interest" description="Disordered" evidence="1">
    <location>
        <begin position="239"/>
        <end position="260"/>
    </location>
</feature>
<dbReference type="CDD" id="cd00303">
    <property type="entry name" value="retropepsin_like"/>
    <property type="match status" value="1"/>
</dbReference>
<dbReference type="PANTHER" id="PTHR15503">
    <property type="entry name" value="LDOC1 RELATED"/>
    <property type="match status" value="1"/>
</dbReference>
<dbReference type="AlphaFoldDB" id="A0A388KR53"/>
<evidence type="ECO:0000256" key="1">
    <source>
        <dbReference type="SAM" id="MobiDB-lite"/>
    </source>
</evidence>
<dbReference type="InterPro" id="IPR032567">
    <property type="entry name" value="RTL1-rel"/>
</dbReference>
<evidence type="ECO:0000313" key="3">
    <source>
        <dbReference type="Proteomes" id="UP000265515"/>
    </source>
</evidence>
<evidence type="ECO:0000313" key="2">
    <source>
        <dbReference type="EMBL" id="GBG72517.1"/>
    </source>
</evidence>
<dbReference type="PANTHER" id="PTHR15503:SF22">
    <property type="entry name" value="TRANSPOSON TY3-I GAG POLYPROTEIN"/>
    <property type="match status" value="1"/>
</dbReference>
<organism evidence="2 3">
    <name type="scientific">Chara braunii</name>
    <name type="common">Braun's stonewort</name>
    <dbReference type="NCBI Taxonomy" id="69332"/>
    <lineage>
        <taxon>Eukaryota</taxon>
        <taxon>Viridiplantae</taxon>
        <taxon>Streptophyta</taxon>
        <taxon>Charophyceae</taxon>
        <taxon>Charales</taxon>
        <taxon>Characeae</taxon>
        <taxon>Chara</taxon>
    </lineage>
</organism>